<dbReference type="AlphaFoldDB" id="A0A195BN53"/>
<gene>
    <name evidence="1" type="ORF">ALC53_04053</name>
</gene>
<proteinExistence type="predicted"/>
<dbReference type="Proteomes" id="UP000078540">
    <property type="component" value="Unassembled WGS sequence"/>
</dbReference>
<dbReference type="EMBL" id="KQ976440">
    <property type="protein sequence ID" value="KYM86592.1"/>
    <property type="molecule type" value="Genomic_DNA"/>
</dbReference>
<keyword evidence="2" id="KW-1185">Reference proteome</keyword>
<accession>A0A195BN53</accession>
<name>A0A195BN53_9HYME</name>
<evidence type="ECO:0000313" key="2">
    <source>
        <dbReference type="Proteomes" id="UP000078540"/>
    </source>
</evidence>
<reference evidence="1 2" key="1">
    <citation type="submission" date="2015-09" db="EMBL/GenBank/DDBJ databases">
        <title>Atta colombica WGS genome.</title>
        <authorList>
            <person name="Nygaard S."/>
            <person name="Hu H."/>
            <person name="Boomsma J."/>
            <person name="Zhang G."/>
        </authorList>
    </citation>
    <scope>NUCLEOTIDE SEQUENCE [LARGE SCALE GENOMIC DNA]</scope>
    <source>
        <strain evidence="1">Treedump-2</strain>
        <tissue evidence="1">Whole body</tissue>
    </source>
</reference>
<protein>
    <submittedName>
        <fullName evidence="1">Uncharacterized protein</fullName>
    </submittedName>
</protein>
<sequence length="148" mass="16252">MLALVADELSKQVTSVVAHRHSAGPSTFAEVTAVTKLTERILKKKEEYIRSNSLGDYILTPLGSGNKVSESSREVLERSSRQLHSFVTGNCTSASLVKTENIAAVVQSELEPSTSTRHRSQNLNISRTSLRRILNKDLGKCTTFPIKP</sequence>
<organism evidence="1 2">
    <name type="scientific">Atta colombica</name>
    <dbReference type="NCBI Taxonomy" id="520822"/>
    <lineage>
        <taxon>Eukaryota</taxon>
        <taxon>Metazoa</taxon>
        <taxon>Ecdysozoa</taxon>
        <taxon>Arthropoda</taxon>
        <taxon>Hexapoda</taxon>
        <taxon>Insecta</taxon>
        <taxon>Pterygota</taxon>
        <taxon>Neoptera</taxon>
        <taxon>Endopterygota</taxon>
        <taxon>Hymenoptera</taxon>
        <taxon>Apocrita</taxon>
        <taxon>Aculeata</taxon>
        <taxon>Formicoidea</taxon>
        <taxon>Formicidae</taxon>
        <taxon>Myrmicinae</taxon>
        <taxon>Atta</taxon>
    </lineage>
</organism>
<evidence type="ECO:0000313" key="1">
    <source>
        <dbReference type="EMBL" id="KYM86592.1"/>
    </source>
</evidence>